<name>A0A4P8XXV5_9FIRM</name>
<dbReference type="InterPro" id="IPR011067">
    <property type="entry name" value="Plasmid_toxin/cell-grow_inhib"/>
</dbReference>
<dbReference type="KEGG" id="ruj:E5Z56_05715"/>
<sequence length="201" mass="23415">MKGERVFTPKDEKRFFKLKSVKRGRIFLYDFGEPSGSKQGGYRPVLVIQNDNITKTSPEVLVAPLTSKIKHPEWFPHIYLGKRFGLEYPSMVLCEQIAPADKGKLKYYIGTVDDPEILSKLNRTVREVMGIKYIEPRIKNELRCLCQSHKEEYFSTNNYIVRRFNPFQVIKEKCDKCNRLGYDYLIIDKKAALRRGGKKNG</sequence>
<protein>
    <submittedName>
        <fullName evidence="3">Type II toxin-antitoxin system PemK/MazF family toxin</fullName>
    </submittedName>
</protein>
<dbReference type="AlphaFoldDB" id="A0A4P8XXV5"/>
<proteinExistence type="inferred from homology"/>
<evidence type="ECO:0000256" key="2">
    <source>
        <dbReference type="ARBA" id="ARBA00022649"/>
    </source>
</evidence>
<dbReference type="Proteomes" id="UP000301475">
    <property type="component" value="Chromosome"/>
</dbReference>
<evidence type="ECO:0000313" key="4">
    <source>
        <dbReference type="Proteomes" id="UP000301475"/>
    </source>
</evidence>
<evidence type="ECO:0000256" key="1">
    <source>
        <dbReference type="ARBA" id="ARBA00007521"/>
    </source>
</evidence>
<dbReference type="GO" id="GO:0006402">
    <property type="term" value="P:mRNA catabolic process"/>
    <property type="evidence" value="ECO:0007669"/>
    <property type="project" value="TreeGrafter"/>
</dbReference>
<keyword evidence="4" id="KW-1185">Reference proteome</keyword>
<dbReference type="Pfam" id="PF02452">
    <property type="entry name" value="PemK_toxin"/>
    <property type="match status" value="1"/>
</dbReference>
<comment type="similarity">
    <text evidence="1">Belongs to the PemK/MazF family.</text>
</comment>
<dbReference type="Gene3D" id="2.30.30.110">
    <property type="match status" value="1"/>
</dbReference>
<dbReference type="SUPFAM" id="SSF50118">
    <property type="entry name" value="Cell growth inhibitor/plasmid maintenance toxic component"/>
    <property type="match status" value="1"/>
</dbReference>
<dbReference type="GO" id="GO:0003677">
    <property type="term" value="F:DNA binding"/>
    <property type="evidence" value="ECO:0007669"/>
    <property type="project" value="InterPro"/>
</dbReference>
<dbReference type="OrthoDB" id="9808744at2"/>
<dbReference type="PANTHER" id="PTHR33988:SF2">
    <property type="entry name" value="ENDORIBONUCLEASE MAZF"/>
    <property type="match status" value="1"/>
</dbReference>
<dbReference type="PANTHER" id="PTHR33988">
    <property type="entry name" value="ENDORIBONUCLEASE MAZF-RELATED"/>
    <property type="match status" value="1"/>
</dbReference>
<keyword evidence="2" id="KW-1277">Toxin-antitoxin system</keyword>
<reference evidence="3 4" key="1">
    <citation type="submission" date="2019-04" db="EMBL/GenBank/DDBJ databases">
        <authorList>
            <person name="Embree M."/>
            <person name="Gaffney J.R."/>
        </authorList>
    </citation>
    <scope>NUCLEOTIDE SEQUENCE [LARGE SCALE GENOMIC DNA]</scope>
    <source>
        <strain evidence="3 4">JE7A12</strain>
    </source>
</reference>
<dbReference type="EMBL" id="CP039381">
    <property type="protein sequence ID" value="QCT06890.1"/>
    <property type="molecule type" value="Genomic_DNA"/>
</dbReference>
<organism evidence="3 4">
    <name type="scientific">Ruminococcus bovis</name>
    <dbReference type="NCBI Taxonomy" id="2564099"/>
    <lineage>
        <taxon>Bacteria</taxon>
        <taxon>Bacillati</taxon>
        <taxon>Bacillota</taxon>
        <taxon>Clostridia</taxon>
        <taxon>Eubacteriales</taxon>
        <taxon>Oscillospiraceae</taxon>
        <taxon>Ruminococcus</taxon>
    </lineage>
</organism>
<gene>
    <name evidence="3" type="ORF">E5Z56_05715</name>
</gene>
<evidence type="ECO:0000313" key="3">
    <source>
        <dbReference type="EMBL" id="QCT06890.1"/>
    </source>
</evidence>
<dbReference type="GO" id="GO:0016075">
    <property type="term" value="P:rRNA catabolic process"/>
    <property type="evidence" value="ECO:0007669"/>
    <property type="project" value="TreeGrafter"/>
</dbReference>
<accession>A0A4P8XXV5</accession>
<dbReference type="GO" id="GO:0004521">
    <property type="term" value="F:RNA endonuclease activity"/>
    <property type="evidence" value="ECO:0007669"/>
    <property type="project" value="TreeGrafter"/>
</dbReference>
<dbReference type="InterPro" id="IPR003477">
    <property type="entry name" value="PemK-like"/>
</dbReference>